<dbReference type="OrthoDB" id="3174166at2"/>
<comment type="caution">
    <text evidence="2">The sequence shown here is derived from an EMBL/GenBank/DDBJ whole genome shotgun (WGS) entry which is preliminary data.</text>
</comment>
<keyword evidence="3" id="KW-1185">Reference proteome</keyword>
<organism evidence="2 3">
    <name type="scientific">Clostridium tagluense</name>
    <dbReference type="NCBI Taxonomy" id="360422"/>
    <lineage>
        <taxon>Bacteria</taxon>
        <taxon>Bacillati</taxon>
        <taxon>Bacillota</taxon>
        <taxon>Clostridia</taxon>
        <taxon>Eubacteriales</taxon>
        <taxon>Clostridiaceae</taxon>
        <taxon>Clostridium</taxon>
    </lineage>
</organism>
<gene>
    <name evidence="2" type="ORF">Ctaglu_36540</name>
</gene>
<evidence type="ECO:0000313" key="2">
    <source>
        <dbReference type="EMBL" id="GCD12031.1"/>
    </source>
</evidence>
<keyword evidence="1" id="KW-1133">Transmembrane helix</keyword>
<reference evidence="2 3" key="1">
    <citation type="submission" date="2018-11" db="EMBL/GenBank/DDBJ databases">
        <title>Genome sequencing and assembly of Clostridium tagluense strain A121.</title>
        <authorList>
            <person name="Murakami T."/>
            <person name="Segawa T."/>
            <person name="Shcherbakova V.A."/>
            <person name="Mori H."/>
            <person name="Yoshimura Y."/>
        </authorList>
    </citation>
    <scope>NUCLEOTIDE SEQUENCE [LARGE SCALE GENOMIC DNA]</scope>
    <source>
        <strain evidence="2 3">A121</strain>
    </source>
</reference>
<evidence type="ECO:0000256" key="1">
    <source>
        <dbReference type="SAM" id="Phobius"/>
    </source>
</evidence>
<name>A0A401UR80_9CLOT</name>
<protein>
    <submittedName>
        <fullName evidence="2">Zn-finger containing protein</fullName>
    </submittedName>
</protein>
<keyword evidence="1" id="KW-0472">Membrane</keyword>
<feature type="transmembrane region" description="Helical" evidence="1">
    <location>
        <begin position="18"/>
        <end position="45"/>
    </location>
</feature>
<dbReference type="EMBL" id="BHYK01000025">
    <property type="protein sequence ID" value="GCD12031.1"/>
    <property type="molecule type" value="Genomic_DNA"/>
</dbReference>
<dbReference type="RefSeq" id="WP_125004370.1">
    <property type="nucleotide sequence ID" value="NZ_BHYK01000025.1"/>
</dbReference>
<dbReference type="Proteomes" id="UP000287872">
    <property type="component" value="Unassembled WGS sequence"/>
</dbReference>
<sequence>MSVNFAREFYGWDRFSKIILLIGVFLFVTGYAWILGTAIIIYSIWRSKSIKVHGRNNKKFVFETTKRSFNYKMDNFKKNMNLINIKKDMEMLNAKIKKYKLMERLKERRKYVITICPKCGQKLRLPKGKGKIIVTCSKCCSEFRLKT</sequence>
<keyword evidence="1" id="KW-0812">Transmembrane</keyword>
<proteinExistence type="predicted"/>
<dbReference type="AlphaFoldDB" id="A0A401UR80"/>
<accession>A0A401UR80</accession>
<evidence type="ECO:0000313" key="3">
    <source>
        <dbReference type="Proteomes" id="UP000287872"/>
    </source>
</evidence>